<dbReference type="Pfam" id="PF04185">
    <property type="entry name" value="Phosphoesterase"/>
    <property type="match status" value="1"/>
</dbReference>
<keyword evidence="4" id="KW-1185">Reference proteome</keyword>
<dbReference type="GeneID" id="36832892"/>
<keyword evidence="2" id="KW-0472">Membrane</keyword>
<dbReference type="Gene3D" id="3.40.720.10">
    <property type="entry name" value="Alkaline Phosphatase, subunit A"/>
    <property type="match status" value="2"/>
</dbReference>
<dbReference type="InterPro" id="IPR007312">
    <property type="entry name" value="Phosphoesterase"/>
</dbReference>
<name>A0A2U9IGQ1_9CREN</name>
<gene>
    <name evidence="3" type="ORF">DFR85_12010</name>
</gene>
<dbReference type="PANTHER" id="PTHR31956">
    <property type="entry name" value="NON-SPECIFIC PHOSPHOLIPASE C4-RELATED"/>
    <property type="match status" value="1"/>
</dbReference>
<dbReference type="Proteomes" id="UP000248044">
    <property type="component" value="Chromosome"/>
</dbReference>
<dbReference type="InterPro" id="IPR017850">
    <property type="entry name" value="Alkaline_phosphatase_core_sf"/>
</dbReference>
<dbReference type="OrthoDB" id="42569at2157"/>
<evidence type="ECO:0000256" key="1">
    <source>
        <dbReference type="ARBA" id="ARBA00022801"/>
    </source>
</evidence>
<keyword evidence="2" id="KW-1133">Transmembrane helix</keyword>
<feature type="transmembrane region" description="Helical" evidence="2">
    <location>
        <begin position="458"/>
        <end position="477"/>
    </location>
</feature>
<feature type="transmembrane region" description="Helical" evidence="2">
    <location>
        <begin position="435"/>
        <end position="451"/>
    </location>
</feature>
<sequence length="512" mass="58724">MKIGLIGLAITVLFLLSIPLHSYSDTQTPIKHVIIIIEENHSFDNLFGTYPFGYPPIVNNITLSLMDPEGLYTNYTQLKKGTLNYVSVPNVPWLPELGNSHPYYADAYSTVDPYEGWNSYHGDYWFDTDDGFVYYSGPQSMAYFSYEQEAPLWDYAEEYVLADNYFAPVMGLTEPNRIAYLTGFPPNFYTDDASGTCPLNSSIFYQLSYYNVSWGYYTYGYSGGIPWPLNAFNGISEYKNHFYGISNFYEDLKGNLPSVSWVMFIGCSNDEYDMHPPYNILKGEKELVSVINAVMQSKYWNSTAIFITFDEGGGYYDQIIPPSINHYGLGQRIPLLIISPYAKEGWVNNYTISGYSILGFIDYNFHLPYITNLSERGVHGILQSFNFDVNPRQPIILEPNNWTYPIALQYPIHYGYIATVPSYKGYAEVYPVPEMMFLLPLDTVAFVILFISFKKRTLLKPAFLLFTISLGISGYIYEVNNIYQFVSEYYFTASFIGFLIGGVMLARIYRRR</sequence>
<evidence type="ECO:0000256" key="2">
    <source>
        <dbReference type="SAM" id="Phobius"/>
    </source>
</evidence>
<dbReference type="RefSeq" id="WP_110271094.1">
    <property type="nucleotide sequence ID" value="NZ_CP029289.2"/>
</dbReference>
<dbReference type="EMBL" id="CP029289">
    <property type="protein sequence ID" value="AWR95213.1"/>
    <property type="molecule type" value="Genomic_DNA"/>
</dbReference>
<dbReference type="AlphaFoldDB" id="A0A2U9IGQ1"/>
<keyword evidence="2" id="KW-0812">Transmembrane</keyword>
<accession>A0A2U9IGQ1</accession>
<dbReference type="PANTHER" id="PTHR31956:SF1">
    <property type="entry name" value="NON-SPECIFIC PHOSPHOLIPASE C1"/>
    <property type="match status" value="1"/>
</dbReference>
<evidence type="ECO:0000313" key="3">
    <source>
        <dbReference type="EMBL" id="AWR95213.1"/>
    </source>
</evidence>
<reference evidence="3 4" key="1">
    <citation type="submission" date="2018-05" db="EMBL/GenBank/DDBJ databases">
        <title>Complete Genome Sequences of Extremely Thermoacidophilic, Metal-Mobilizing Type-Strain Members of the Archaeal Family Sulfolobaceae: Acidianus brierleyi DSM-1651T, Acidianus sulfidivorans DSM-18786T, Metallosphaera hakonensis DSM-7519T, and Metallosphaera prunae DSM-10039T.</title>
        <authorList>
            <person name="Counts J.A."/>
            <person name="Kelly R.M."/>
        </authorList>
    </citation>
    <scope>NUCLEOTIDE SEQUENCE [LARGE SCALE GENOMIC DNA]</scope>
    <source>
        <strain evidence="3 4">DSM 1651</strain>
    </source>
</reference>
<evidence type="ECO:0000313" key="4">
    <source>
        <dbReference type="Proteomes" id="UP000248044"/>
    </source>
</evidence>
<feature type="transmembrane region" description="Helical" evidence="2">
    <location>
        <begin position="489"/>
        <end position="509"/>
    </location>
</feature>
<dbReference type="KEGG" id="abri:DFR85_12010"/>
<proteinExistence type="predicted"/>
<dbReference type="GO" id="GO:0042578">
    <property type="term" value="F:phosphoric ester hydrolase activity"/>
    <property type="evidence" value="ECO:0007669"/>
    <property type="project" value="UniProtKB-ARBA"/>
</dbReference>
<keyword evidence="1" id="KW-0378">Hydrolase</keyword>
<dbReference type="SUPFAM" id="SSF53649">
    <property type="entry name" value="Alkaline phosphatase-like"/>
    <property type="match status" value="1"/>
</dbReference>
<organism evidence="3 4">
    <name type="scientific">Acidianus brierleyi</name>
    <dbReference type="NCBI Taxonomy" id="41673"/>
    <lineage>
        <taxon>Archaea</taxon>
        <taxon>Thermoproteota</taxon>
        <taxon>Thermoprotei</taxon>
        <taxon>Sulfolobales</taxon>
        <taxon>Sulfolobaceae</taxon>
        <taxon>Acidianus</taxon>
    </lineage>
</organism>
<protein>
    <submittedName>
        <fullName evidence="3">Acid phosphatase</fullName>
    </submittedName>
</protein>
<dbReference type="CDD" id="cd16013">
    <property type="entry name" value="AcpA"/>
    <property type="match status" value="1"/>
</dbReference>